<proteinExistence type="predicted"/>
<feature type="domain" description="Ubiquitin-like" evidence="2">
    <location>
        <begin position="110"/>
        <end position="181"/>
    </location>
</feature>
<dbReference type="FunFam" id="3.10.20.90:FF:000160">
    <property type="entry name" value="Polyubiquitin-C"/>
    <property type="match status" value="1"/>
</dbReference>
<dbReference type="EMBL" id="JBAMMX010000028">
    <property type="protein sequence ID" value="KAK6911657.1"/>
    <property type="molecule type" value="Genomic_DNA"/>
</dbReference>
<evidence type="ECO:0000313" key="4">
    <source>
        <dbReference type="Proteomes" id="UP001370490"/>
    </source>
</evidence>
<reference evidence="3 4" key="1">
    <citation type="submission" date="2023-12" db="EMBL/GenBank/DDBJ databases">
        <title>A high-quality genome assembly for Dillenia turbinata (Dilleniales).</title>
        <authorList>
            <person name="Chanderbali A."/>
        </authorList>
    </citation>
    <scope>NUCLEOTIDE SEQUENCE [LARGE SCALE GENOMIC DNA]</scope>
    <source>
        <strain evidence="3">LSX21</strain>
        <tissue evidence="3">Leaf</tissue>
    </source>
</reference>
<dbReference type="InterPro" id="IPR000626">
    <property type="entry name" value="Ubiquitin-like_dom"/>
</dbReference>
<dbReference type="SMART" id="SM00213">
    <property type="entry name" value="UBQ"/>
    <property type="match status" value="1"/>
</dbReference>
<dbReference type="PRINTS" id="PR00348">
    <property type="entry name" value="UBIQUITIN"/>
</dbReference>
<keyword evidence="1" id="KW-1017">Isopeptide bond</keyword>
<dbReference type="Proteomes" id="UP001370490">
    <property type="component" value="Unassembled WGS sequence"/>
</dbReference>
<name>A0AAN8YT28_9MAGN</name>
<evidence type="ECO:0000256" key="1">
    <source>
        <dbReference type="ARBA" id="ARBA00022499"/>
    </source>
</evidence>
<sequence>MVMEKFYCVYLRVELNHVAIISMSTTFQCGGWCEMQTFVKVVTGKTTYMEVESSDTIKSVEADIIQPHGSDLHKTITLEIESSSNVNHVRAKIRDKNSTLYLGLRLRFAMQIFVETWSGKTMTLEVEGSDTIEEVKALIQDKEGVPKDNQVLVFAGKKLEDGLTLADHDIPKEATLQLYVD</sequence>
<protein>
    <submittedName>
        <fullName evidence="3">Ubiquitin-like domain</fullName>
    </submittedName>
</protein>
<dbReference type="InterPro" id="IPR050158">
    <property type="entry name" value="Ubiquitin_ubiquitin-like"/>
</dbReference>
<gene>
    <name evidence="3" type="ORF">RJ641_023750</name>
</gene>
<dbReference type="Pfam" id="PF00240">
    <property type="entry name" value="ubiquitin"/>
    <property type="match status" value="1"/>
</dbReference>
<dbReference type="InterPro" id="IPR029071">
    <property type="entry name" value="Ubiquitin-like_domsf"/>
</dbReference>
<keyword evidence="4" id="KW-1185">Reference proteome</keyword>
<dbReference type="InterPro" id="IPR019954">
    <property type="entry name" value="Ubiquitin_CS"/>
</dbReference>
<dbReference type="GO" id="GO:0003729">
    <property type="term" value="F:mRNA binding"/>
    <property type="evidence" value="ECO:0007669"/>
    <property type="project" value="UniProtKB-ARBA"/>
</dbReference>
<dbReference type="SUPFAM" id="SSF54236">
    <property type="entry name" value="Ubiquitin-like"/>
    <property type="match status" value="1"/>
</dbReference>
<dbReference type="PROSITE" id="PS00299">
    <property type="entry name" value="UBIQUITIN_1"/>
    <property type="match status" value="1"/>
</dbReference>
<organism evidence="3 4">
    <name type="scientific">Dillenia turbinata</name>
    <dbReference type="NCBI Taxonomy" id="194707"/>
    <lineage>
        <taxon>Eukaryota</taxon>
        <taxon>Viridiplantae</taxon>
        <taxon>Streptophyta</taxon>
        <taxon>Embryophyta</taxon>
        <taxon>Tracheophyta</taxon>
        <taxon>Spermatophyta</taxon>
        <taxon>Magnoliopsida</taxon>
        <taxon>eudicotyledons</taxon>
        <taxon>Gunneridae</taxon>
        <taxon>Pentapetalae</taxon>
        <taxon>Dilleniales</taxon>
        <taxon>Dilleniaceae</taxon>
        <taxon>Dillenia</taxon>
    </lineage>
</organism>
<evidence type="ECO:0000313" key="3">
    <source>
        <dbReference type="EMBL" id="KAK6911657.1"/>
    </source>
</evidence>
<evidence type="ECO:0000259" key="2">
    <source>
        <dbReference type="PROSITE" id="PS50053"/>
    </source>
</evidence>
<dbReference type="PROSITE" id="PS50053">
    <property type="entry name" value="UBIQUITIN_2"/>
    <property type="match status" value="1"/>
</dbReference>
<accession>A0AAN8YT28</accession>
<dbReference type="InterPro" id="IPR019956">
    <property type="entry name" value="Ubiquitin_dom"/>
</dbReference>
<dbReference type="PANTHER" id="PTHR10666">
    <property type="entry name" value="UBIQUITIN"/>
    <property type="match status" value="1"/>
</dbReference>
<dbReference type="AlphaFoldDB" id="A0AAN8YT28"/>
<dbReference type="Gene3D" id="3.10.20.90">
    <property type="entry name" value="Phosphatidylinositol 3-kinase Catalytic Subunit, Chain A, domain 1"/>
    <property type="match status" value="2"/>
</dbReference>
<comment type="caution">
    <text evidence="3">The sequence shown here is derived from an EMBL/GenBank/DDBJ whole genome shotgun (WGS) entry which is preliminary data.</text>
</comment>